<evidence type="ECO:0000313" key="3">
    <source>
        <dbReference type="Proteomes" id="UP000276133"/>
    </source>
</evidence>
<comment type="caution">
    <text evidence="2">The sequence shown here is derived from an EMBL/GenBank/DDBJ whole genome shotgun (WGS) entry which is preliminary data.</text>
</comment>
<name>A0A3M7RYZ8_BRAPC</name>
<organism evidence="2 3">
    <name type="scientific">Brachionus plicatilis</name>
    <name type="common">Marine rotifer</name>
    <name type="synonym">Brachionus muelleri</name>
    <dbReference type="NCBI Taxonomy" id="10195"/>
    <lineage>
        <taxon>Eukaryota</taxon>
        <taxon>Metazoa</taxon>
        <taxon>Spiralia</taxon>
        <taxon>Gnathifera</taxon>
        <taxon>Rotifera</taxon>
        <taxon>Eurotatoria</taxon>
        <taxon>Monogononta</taxon>
        <taxon>Pseudotrocha</taxon>
        <taxon>Ploima</taxon>
        <taxon>Brachionidae</taxon>
        <taxon>Brachionus</taxon>
    </lineage>
</organism>
<keyword evidence="1" id="KW-0472">Membrane</keyword>
<keyword evidence="1" id="KW-0812">Transmembrane</keyword>
<evidence type="ECO:0000313" key="2">
    <source>
        <dbReference type="EMBL" id="RNA28746.1"/>
    </source>
</evidence>
<dbReference type="AlphaFoldDB" id="A0A3M7RYZ8"/>
<reference evidence="2 3" key="1">
    <citation type="journal article" date="2018" name="Sci. Rep.">
        <title>Genomic signatures of local adaptation to the degree of environmental predictability in rotifers.</title>
        <authorList>
            <person name="Franch-Gras L."/>
            <person name="Hahn C."/>
            <person name="Garcia-Roger E.M."/>
            <person name="Carmona M.J."/>
            <person name="Serra M."/>
            <person name="Gomez A."/>
        </authorList>
    </citation>
    <scope>NUCLEOTIDE SEQUENCE [LARGE SCALE GENOMIC DNA]</scope>
    <source>
        <strain evidence="2">HYR1</strain>
    </source>
</reference>
<keyword evidence="1" id="KW-1133">Transmembrane helix</keyword>
<sequence length="116" mass="13802">MFDFNTNSTTFCRQNQLRKKPKVELDSFEASARKKKFFECDPMITIRRPKPNFLSVSSFNYFRVVEQSLSQISLFLLLQLNKVKKLILKIVNFFLKIFCITPILINTYYLSLILNY</sequence>
<proteinExistence type="predicted"/>
<protein>
    <submittedName>
        <fullName evidence="2">Uncharacterized protein</fullName>
    </submittedName>
</protein>
<dbReference type="Proteomes" id="UP000276133">
    <property type="component" value="Unassembled WGS sequence"/>
</dbReference>
<evidence type="ECO:0000256" key="1">
    <source>
        <dbReference type="SAM" id="Phobius"/>
    </source>
</evidence>
<accession>A0A3M7RYZ8</accession>
<feature type="transmembrane region" description="Helical" evidence="1">
    <location>
        <begin position="90"/>
        <end position="110"/>
    </location>
</feature>
<dbReference type="EMBL" id="REGN01002346">
    <property type="protein sequence ID" value="RNA28746.1"/>
    <property type="molecule type" value="Genomic_DNA"/>
</dbReference>
<keyword evidence="3" id="KW-1185">Reference proteome</keyword>
<gene>
    <name evidence="2" type="ORF">BpHYR1_025009</name>
</gene>